<reference evidence="3 4" key="1">
    <citation type="submission" date="2015-07" db="EMBL/GenBank/DDBJ databases">
        <title>High-quality genome of monoxenous trypanosomatid Leptomonas pyrrhocoris.</title>
        <authorList>
            <person name="Flegontov P."/>
            <person name="Butenko A."/>
            <person name="Firsov S."/>
            <person name="Vlcek C."/>
            <person name="Logacheva M.D."/>
            <person name="Field M."/>
            <person name="Filatov D."/>
            <person name="Flegontova O."/>
            <person name="Gerasimov E."/>
            <person name="Jackson A.P."/>
            <person name="Kelly S."/>
            <person name="Opperdoes F."/>
            <person name="O'Reilly A."/>
            <person name="Votypka J."/>
            <person name="Yurchenko V."/>
            <person name="Lukes J."/>
        </authorList>
    </citation>
    <scope>NUCLEOTIDE SEQUENCE [LARGE SCALE GENOMIC DNA]</scope>
    <source>
        <strain evidence="3">H10</strain>
    </source>
</reference>
<feature type="region of interest" description="Disordered" evidence="2">
    <location>
        <begin position="477"/>
        <end position="543"/>
    </location>
</feature>
<dbReference type="InterPro" id="IPR038765">
    <property type="entry name" value="Papain-like_cys_pep_sf"/>
</dbReference>
<dbReference type="GeneID" id="26909249"/>
<proteinExistence type="predicted"/>
<feature type="compositionally biased region" description="Basic and acidic residues" evidence="2">
    <location>
        <begin position="510"/>
        <end position="524"/>
    </location>
</feature>
<dbReference type="OrthoDB" id="281207at2759"/>
<feature type="region of interest" description="Disordered" evidence="2">
    <location>
        <begin position="797"/>
        <end position="821"/>
    </location>
</feature>
<dbReference type="VEuPathDB" id="TriTrypDB:LpyrH10_27_1210"/>
<feature type="region of interest" description="Disordered" evidence="2">
    <location>
        <begin position="164"/>
        <end position="213"/>
    </location>
</feature>
<gene>
    <name evidence="3" type="ORF">ABB37_08966</name>
</gene>
<dbReference type="GO" id="GO:0015074">
    <property type="term" value="P:DNA integration"/>
    <property type="evidence" value="ECO:0007669"/>
    <property type="project" value="InterPro"/>
</dbReference>
<evidence type="ECO:0000313" key="3">
    <source>
        <dbReference type="EMBL" id="KPA75011.1"/>
    </source>
</evidence>
<dbReference type="RefSeq" id="XP_015653450.1">
    <property type="nucleotide sequence ID" value="XM_015808166.1"/>
</dbReference>
<dbReference type="SUPFAM" id="SSF54001">
    <property type="entry name" value="Cysteine proteinases"/>
    <property type="match status" value="1"/>
</dbReference>
<dbReference type="AlphaFoldDB" id="A0A0N0DRV3"/>
<feature type="region of interest" description="Disordered" evidence="2">
    <location>
        <begin position="555"/>
        <end position="610"/>
    </location>
</feature>
<sequence length="962" mass="106410">MTELDAQRLQKRLLSGEQPVTSDGYLFFPLFLRHHWMAGVLSIHDSERSVVMTIHDSAPSVLVHRDLYALFGKLWPELVIRKKHCPHQKRGSEDCGLYMAGIFFSYALGVRIARPNSLGKRMRYLLWSALQKCPDRTTFLRRMRQFLTRDQSVPQDWHKTALLEAGGRKDAAKKEQKPTTALPSKQKKEKVARAVARRKPSASEVVATPAGPAPRDPFLCEDEVLVPSSDTSVTDEDTFSPTTIEPGAVVVAPSTAIHGTRTNYGESDAPATTPAGVSHGSTYLVDTHAQQAVSFFEACYTPIAERNLCFFAAATSLMNVGDGGHRRMAWHTLAVQAKRFGFHVGIPYDLGDALSTFGVALHFTCHEDNQARVSRRLIEYPPTTSPARPSKKTTAMREQTALFVQTPSPAHGLSVTVRRAGAAGAETFSFRLGAKLAAEPAGARSGPPVTRWFLTTDPHEAIYGVYLPSEMVGYPAETAERQSTRRRGPKVGVDKPPAALLERHALRRWRRDDGEGSREVRSDPGRAAPPVPEVVETDEEAPQEVVNAVETPVTTTLNWHGDGHPGSPVGAAVTRRPEVGEPLPGSQQPPVRPPDNSRQQQRTAVEGPTLGRFPIVADTGRLSSPRTWYIHADKPPHISQLAWNQITPQMRFMHIRWLKELRSMPADLLRFPLPSAALELVRRMAHARHWKWATTAKALSAISGALRSLPLYTNFSFAVDLSKDPEFAAGLQAAHRYEREEEKEPPAPITHEQYRAAWKKLDEVSPIARLYLAMMWAFAARPSDVASMRRKDVILSPVPEDGGAQDVEEEQTSVAHPAASGGRRSTALVNITVTMRENKGARFRGPYPVASQLIGTDASTLQQLLHERRPRQRVFAHAERLCTRVRAALRFTNPEAALPSVRKGAARHMAACGVPEEQIARLTGHTRLDTLRRYLGYGLQLTAEAESARANAARALHHDQRP</sequence>
<dbReference type="InterPro" id="IPR013762">
    <property type="entry name" value="Integrase-like_cat_sf"/>
</dbReference>
<keyword evidence="4" id="KW-1185">Reference proteome</keyword>
<feature type="compositionally biased region" description="Basic and acidic residues" evidence="2">
    <location>
        <begin position="164"/>
        <end position="177"/>
    </location>
</feature>
<feature type="compositionally biased region" description="Basic residues" evidence="2">
    <location>
        <begin position="185"/>
        <end position="200"/>
    </location>
</feature>
<accession>A0A0N0DRV3</accession>
<dbReference type="EMBL" id="LGTL01000027">
    <property type="protein sequence ID" value="KPA75011.1"/>
    <property type="molecule type" value="Genomic_DNA"/>
</dbReference>
<dbReference type="InterPro" id="IPR011010">
    <property type="entry name" value="DNA_brk_join_enz"/>
</dbReference>
<comment type="caution">
    <text evidence="3">The sequence shown here is derived from an EMBL/GenBank/DDBJ whole genome shotgun (WGS) entry which is preliminary data.</text>
</comment>
<dbReference type="SUPFAM" id="SSF56349">
    <property type="entry name" value="DNA breaking-rejoining enzymes"/>
    <property type="match status" value="1"/>
</dbReference>
<keyword evidence="1" id="KW-0233">DNA recombination</keyword>
<organism evidence="3 4">
    <name type="scientific">Leptomonas pyrrhocoris</name>
    <name type="common">Firebug parasite</name>
    <dbReference type="NCBI Taxonomy" id="157538"/>
    <lineage>
        <taxon>Eukaryota</taxon>
        <taxon>Discoba</taxon>
        <taxon>Euglenozoa</taxon>
        <taxon>Kinetoplastea</taxon>
        <taxon>Metakinetoplastina</taxon>
        <taxon>Trypanosomatida</taxon>
        <taxon>Trypanosomatidae</taxon>
        <taxon>Leishmaniinae</taxon>
        <taxon>Leptomonas</taxon>
    </lineage>
</organism>
<name>A0A0N0DRV3_LEPPY</name>
<evidence type="ECO:0000256" key="2">
    <source>
        <dbReference type="SAM" id="MobiDB-lite"/>
    </source>
</evidence>
<dbReference type="GO" id="GO:0006310">
    <property type="term" value="P:DNA recombination"/>
    <property type="evidence" value="ECO:0007669"/>
    <property type="project" value="UniProtKB-KW"/>
</dbReference>
<dbReference type="Proteomes" id="UP000037923">
    <property type="component" value="Unassembled WGS sequence"/>
</dbReference>
<dbReference type="Gene3D" id="1.10.443.10">
    <property type="entry name" value="Intergrase catalytic core"/>
    <property type="match status" value="1"/>
</dbReference>
<dbReference type="GO" id="GO:0003677">
    <property type="term" value="F:DNA binding"/>
    <property type="evidence" value="ECO:0007669"/>
    <property type="project" value="InterPro"/>
</dbReference>
<evidence type="ECO:0000313" key="4">
    <source>
        <dbReference type="Proteomes" id="UP000037923"/>
    </source>
</evidence>
<evidence type="ECO:0000256" key="1">
    <source>
        <dbReference type="ARBA" id="ARBA00023172"/>
    </source>
</evidence>
<protein>
    <submittedName>
        <fullName evidence="3">TATE DNA Transposon</fullName>
    </submittedName>
</protein>